<dbReference type="PANTHER" id="PTHR36435">
    <property type="entry name" value="SLR1288 PROTEIN"/>
    <property type="match status" value="1"/>
</dbReference>
<keyword evidence="4" id="KW-1185">Reference proteome</keyword>
<evidence type="ECO:0000313" key="4">
    <source>
        <dbReference type="Proteomes" id="UP001575105"/>
    </source>
</evidence>
<gene>
    <name evidence="3" type="ORF">ACERK3_12340</name>
</gene>
<keyword evidence="1" id="KW-0812">Transmembrane</keyword>
<feature type="transmembrane region" description="Helical" evidence="1">
    <location>
        <begin position="140"/>
        <end position="165"/>
    </location>
</feature>
<evidence type="ECO:0000313" key="3">
    <source>
        <dbReference type="EMBL" id="MFA9479072.1"/>
    </source>
</evidence>
<name>A0ABV4U644_9BACT</name>
<dbReference type="Proteomes" id="UP001575105">
    <property type="component" value="Unassembled WGS sequence"/>
</dbReference>
<keyword evidence="1" id="KW-0472">Membrane</keyword>
<dbReference type="InterPro" id="IPR052710">
    <property type="entry name" value="CAAX_protease"/>
</dbReference>
<dbReference type="RefSeq" id="WP_425346000.1">
    <property type="nucleotide sequence ID" value="NZ_JBGUBD010000007.1"/>
</dbReference>
<feature type="transmembrane region" description="Helical" evidence="1">
    <location>
        <begin position="93"/>
        <end position="113"/>
    </location>
</feature>
<organism evidence="3 4">
    <name type="scientific">Natronomicrosphaera hydrolytica</name>
    <dbReference type="NCBI Taxonomy" id="3242702"/>
    <lineage>
        <taxon>Bacteria</taxon>
        <taxon>Pseudomonadati</taxon>
        <taxon>Planctomycetota</taxon>
        <taxon>Phycisphaerae</taxon>
        <taxon>Phycisphaerales</taxon>
        <taxon>Phycisphaeraceae</taxon>
        <taxon>Natronomicrosphaera</taxon>
    </lineage>
</organism>
<protein>
    <submittedName>
        <fullName evidence="3">Lysostaphin resistance A-like protein</fullName>
    </submittedName>
</protein>
<feature type="transmembrane region" description="Helical" evidence="1">
    <location>
        <begin position="222"/>
        <end position="241"/>
    </location>
</feature>
<accession>A0ABV4U644</accession>
<feature type="transmembrane region" description="Helical" evidence="1">
    <location>
        <begin position="12"/>
        <end position="30"/>
    </location>
</feature>
<feature type="transmembrane region" description="Helical" evidence="1">
    <location>
        <begin position="51"/>
        <end position="73"/>
    </location>
</feature>
<evidence type="ECO:0000259" key="2">
    <source>
        <dbReference type="Pfam" id="PF02517"/>
    </source>
</evidence>
<proteinExistence type="predicted"/>
<dbReference type="EMBL" id="JBGUBD010000007">
    <property type="protein sequence ID" value="MFA9479072.1"/>
    <property type="molecule type" value="Genomic_DNA"/>
</dbReference>
<keyword evidence="1" id="KW-1133">Transmembrane helix</keyword>
<dbReference type="InterPro" id="IPR003675">
    <property type="entry name" value="Rce1/LyrA-like_dom"/>
</dbReference>
<feature type="transmembrane region" description="Helical" evidence="1">
    <location>
        <begin position="253"/>
        <end position="271"/>
    </location>
</feature>
<dbReference type="PANTHER" id="PTHR36435:SF1">
    <property type="entry name" value="CAAX AMINO TERMINAL PROTEASE FAMILY PROTEIN"/>
    <property type="match status" value="1"/>
</dbReference>
<reference evidence="3 4" key="1">
    <citation type="submission" date="2024-08" db="EMBL/GenBank/DDBJ databases">
        <title>Whole-genome sequencing of halo(alkali)philic microorganisms from hypersaline lakes.</title>
        <authorList>
            <person name="Sorokin D.Y."/>
            <person name="Merkel A.Y."/>
            <person name="Messina E."/>
            <person name="Yakimov M."/>
        </authorList>
    </citation>
    <scope>NUCLEOTIDE SEQUENCE [LARGE SCALE GENOMIC DNA]</scope>
    <source>
        <strain evidence="3 4">AB-hyl4</strain>
    </source>
</reference>
<comment type="caution">
    <text evidence="3">The sequence shown here is derived from an EMBL/GenBank/DDBJ whole genome shotgun (WGS) entry which is preliminary data.</text>
</comment>
<feature type="transmembrane region" description="Helical" evidence="1">
    <location>
        <begin position="185"/>
        <end position="202"/>
    </location>
</feature>
<sequence length="305" mass="32522">MNGTTEVDQMWGLSIAMVVVAAATLAVLVWRGCLRANAMADGPRRDVGLQWWDLPTALLVMVLGMLAFGGVGAQVFELEPGTTRPAGGIRAQAAWVLLSQLIGQGVVLAYVMWRTAAAVHGWRRFGLVPTRPTRDAWMSLLGLAAALPLVVGTLSLMSMIGEWVGMPAPAVGHELLDELLRSDDAVGLAMMIVAVVVVGPFFEELIFRGVVQTSLMSVLGAARRWLVVVIAAVVFALIHVGAGTFDPEGVGGVPWHALPGLAVLGVVLGWLYEKTGSLWPAVVVHGGFNAFNVAMVLAMQRWEWL</sequence>
<dbReference type="Pfam" id="PF02517">
    <property type="entry name" value="Rce1-like"/>
    <property type="match status" value="1"/>
</dbReference>
<feature type="domain" description="CAAX prenyl protease 2/Lysostaphin resistance protein A-like" evidence="2">
    <location>
        <begin position="188"/>
        <end position="291"/>
    </location>
</feature>
<feature type="transmembrane region" description="Helical" evidence="1">
    <location>
        <begin position="278"/>
        <end position="299"/>
    </location>
</feature>
<evidence type="ECO:0000256" key="1">
    <source>
        <dbReference type="SAM" id="Phobius"/>
    </source>
</evidence>